<evidence type="ECO:0000256" key="2">
    <source>
        <dbReference type="ARBA" id="ARBA00022679"/>
    </source>
</evidence>
<keyword evidence="5" id="KW-0067">ATP-binding</keyword>
<evidence type="ECO:0000256" key="3">
    <source>
        <dbReference type="ARBA" id="ARBA00022695"/>
    </source>
</evidence>
<feature type="region of interest" description="Disordered" evidence="8">
    <location>
        <begin position="1101"/>
        <end position="1133"/>
    </location>
</feature>
<feature type="compositionally biased region" description="Polar residues" evidence="8">
    <location>
        <begin position="864"/>
        <end position="875"/>
    </location>
</feature>
<dbReference type="GO" id="GO:0003677">
    <property type="term" value="F:DNA binding"/>
    <property type="evidence" value="ECO:0007669"/>
    <property type="project" value="InterPro"/>
</dbReference>
<feature type="region of interest" description="Disordered" evidence="8">
    <location>
        <begin position="1045"/>
        <end position="1064"/>
    </location>
</feature>
<name>A0A0R3SR22_HYMDI</name>
<evidence type="ECO:0000259" key="10">
    <source>
        <dbReference type="PROSITE" id="PS51194"/>
    </source>
</evidence>
<dbReference type="PROSITE" id="PS51194">
    <property type="entry name" value="HELICASE_CTER"/>
    <property type="match status" value="1"/>
</dbReference>
<dbReference type="STRING" id="6216.A0A0R3SR22"/>
<evidence type="ECO:0000256" key="5">
    <source>
        <dbReference type="ARBA" id="ARBA00022840"/>
    </source>
</evidence>
<dbReference type="InterPro" id="IPR002298">
    <property type="entry name" value="DNA_polymerase_A"/>
</dbReference>
<dbReference type="WBParaSite" id="HDID_0000757801-mRNA-1">
    <property type="protein sequence ID" value="HDID_0000757801-mRNA-1"/>
    <property type="gene ID" value="HDID_0000757801"/>
</dbReference>
<dbReference type="SMART" id="SM00490">
    <property type="entry name" value="HELICc"/>
    <property type="match status" value="1"/>
</dbReference>
<evidence type="ECO:0000256" key="1">
    <source>
        <dbReference type="ARBA" id="ARBA00012417"/>
    </source>
</evidence>
<proteinExistence type="predicted"/>
<protein>
    <recommendedName>
        <fullName evidence="1">DNA-directed DNA polymerase</fullName>
        <ecNumber evidence="1">2.7.7.7</ecNumber>
    </recommendedName>
</protein>
<dbReference type="Pfam" id="PF00271">
    <property type="entry name" value="Helicase_C"/>
    <property type="match status" value="1"/>
</dbReference>
<dbReference type="SMART" id="SM00487">
    <property type="entry name" value="DEXDc"/>
    <property type="match status" value="1"/>
</dbReference>
<dbReference type="Gene3D" id="3.30.70.370">
    <property type="match status" value="1"/>
</dbReference>
<dbReference type="Gene3D" id="1.20.1060.10">
    <property type="entry name" value="Taq DNA Polymerase, Chain T, domain 4"/>
    <property type="match status" value="1"/>
</dbReference>
<keyword evidence="6" id="KW-0239">DNA-directed DNA polymerase</keyword>
<comment type="catalytic activity">
    <reaction evidence="7">
        <text>DNA(n) + a 2'-deoxyribonucleoside 5'-triphosphate = DNA(n+1) + diphosphate</text>
        <dbReference type="Rhea" id="RHEA:22508"/>
        <dbReference type="Rhea" id="RHEA-COMP:17339"/>
        <dbReference type="Rhea" id="RHEA-COMP:17340"/>
        <dbReference type="ChEBI" id="CHEBI:33019"/>
        <dbReference type="ChEBI" id="CHEBI:61560"/>
        <dbReference type="ChEBI" id="CHEBI:173112"/>
        <dbReference type="EC" id="2.7.7.7"/>
    </reaction>
</comment>
<evidence type="ECO:0000259" key="9">
    <source>
        <dbReference type="PROSITE" id="PS51192"/>
    </source>
</evidence>
<dbReference type="SUPFAM" id="SSF52540">
    <property type="entry name" value="P-loop containing nucleoside triphosphate hydrolases"/>
    <property type="match status" value="2"/>
</dbReference>
<dbReference type="PANTHER" id="PTHR10133">
    <property type="entry name" value="DNA POLYMERASE I"/>
    <property type="match status" value="1"/>
</dbReference>
<dbReference type="FunFam" id="3.40.50.300:FF:000968">
    <property type="entry name" value="Helicase and polymerase-containing protein TEBICHI"/>
    <property type="match status" value="1"/>
</dbReference>
<dbReference type="InterPro" id="IPR014001">
    <property type="entry name" value="Helicase_ATP-bd"/>
</dbReference>
<keyword evidence="3" id="KW-0548">Nucleotidyltransferase</keyword>
<dbReference type="PROSITE" id="PS00447">
    <property type="entry name" value="DNA_POLYMERASE_A"/>
    <property type="match status" value="1"/>
</dbReference>
<dbReference type="Gene3D" id="1.10.150.20">
    <property type="entry name" value="5' to 3' exonuclease, C-terminal subdomain"/>
    <property type="match status" value="1"/>
</dbReference>
<dbReference type="InterPro" id="IPR001650">
    <property type="entry name" value="Helicase_C-like"/>
</dbReference>
<feature type="compositionally biased region" description="Polar residues" evidence="8">
    <location>
        <begin position="954"/>
        <end position="966"/>
    </location>
</feature>
<dbReference type="Pfam" id="PF21099">
    <property type="entry name" value="POLQ_helical"/>
    <property type="match status" value="1"/>
</dbReference>
<feature type="region of interest" description="Disordered" evidence="8">
    <location>
        <begin position="864"/>
        <end position="906"/>
    </location>
</feature>
<feature type="domain" description="Helicase ATP-binding" evidence="9">
    <location>
        <begin position="46"/>
        <end position="234"/>
    </location>
</feature>
<evidence type="ECO:0000256" key="8">
    <source>
        <dbReference type="SAM" id="MobiDB-lite"/>
    </source>
</evidence>
<dbReference type="Gene3D" id="3.40.50.300">
    <property type="entry name" value="P-loop containing nucleotide triphosphate hydrolases"/>
    <property type="match status" value="2"/>
</dbReference>
<dbReference type="SUPFAM" id="SSF158702">
    <property type="entry name" value="Sec63 N-terminal domain-like"/>
    <property type="match status" value="1"/>
</dbReference>
<dbReference type="GO" id="GO:0005524">
    <property type="term" value="F:ATP binding"/>
    <property type="evidence" value="ECO:0007669"/>
    <property type="project" value="UniProtKB-KW"/>
</dbReference>
<dbReference type="CDD" id="cd18026">
    <property type="entry name" value="DEXHc_POLQ-like"/>
    <property type="match status" value="1"/>
</dbReference>
<dbReference type="InterPro" id="IPR048960">
    <property type="entry name" value="POLQ-like_helical"/>
</dbReference>
<gene>
    <name evidence="11" type="ORF">HDID_LOCUS7576</name>
</gene>
<organism evidence="13">
    <name type="scientific">Hymenolepis diminuta</name>
    <name type="common">Rat tapeworm</name>
    <dbReference type="NCBI Taxonomy" id="6216"/>
    <lineage>
        <taxon>Eukaryota</taxon>
        <taxon>Metazoa</taxon>
        <taxon>Spiralia</taxon>
        <taxon>Lophotrochozoa</taxon>
        <taxon>Platyhelminthes</taxon>
        <taxon>Cestoda</taxon>
        <taxon>Eucestoda</taxon>
        <taxon>Cyclophyllidea</taxon>
        <taxon>Hymenolepididae</taxon>
        <taxon>Hymenolepis</taxon>
    </lineage>
</organism>
<dbReference type="CDD" id="cd18795">
    <property type="entry name" value="SF2_C_Ski2"/>
    <property type="match status" value="1"/>
</dbReference>
<evidence type="ECO:0000256" key="4">
    <source>
        <dbReference type="ARBA" id="ARBA00022741"/>
    </source>
</evidence>
<dbReference type="GO" id="GO:0003887">
    <property type="term" value="F:DNA-directed DNA polymerase activity"/>
    <property type="evidence" value="ECO:0007669"/>
    <property type="project" value="UniProtKB-KW"/>
</dbReference>
<feature type="region of interest" description="Disordered" evidence="8">
    <location>
        <begin position="1004"/>
        <end position="1029"/>
    </location>
</feature>
<feature type="region of interest" description="Disordered" evidence="8">
    <location>
        <begin position="946"/>
        <end position="966"/>
    </location>
</feature>
<dbReference type="Pfam" id="PF20470">
    <property type="entry name" value="HTH_61"/>
    <property type="match status" value="1"/>
</dbReference>
<feature type="compositionally biased region" description="Polar residues" evidence="8">
    <location>
        <begin position="1101"/>
        <end position="1131"/>
    </location>
</feature>
<dbReference type="GO" id="GO:0097681">
    <property type="term" value="P:double-strand break repair via alternative nonhomologous end joining"/>
    <property type="evidence" value="ECO:0007669"/>
    <property type="project" value="TreeGrafter"/>
</dbReference>
<dbReference type="SUPFAM" id="SSF56672">
    <property type="entry name" value="DNA/RNA polymerases"/>
    <property type="match status" value="1"/>
</dbReference>
<dbReference type="CDD" id="cd08638">
    <property type="entry name" value="DNA_pol_A_theta"/>
    <property type="match status" value="1"/>
</dbReference>
<evidence type="ECO:0000313" key="11">
    <source>
        <dbReference type="EMBL" id="VDL59894.1"/>
    </source>
</evidence>
<dbReference type="GO" id="GO:0006261">
    <property type="term" value="P:DNA-templated DNA replication"/>
    <property type="evidence" value="ECO:0007669"/>
    <property type="project" value="InterPro"/>
</dbReference>
<dbReference type="InterPro" id="IPR046931">
    <property type="entry name" value="HTH_61"/>
</dbReference>
<dbReference type="Pfam" id="PF00270">
    <property type="entry name" value="DEAD"/>
    <property type="match status" value="1"/>
</dbReference>
<dbReference type="Gene3D" id="1.10.3380.20">
    <property type="match status" value="1"/>
</dbReference>
<dbReference type="InterPro" id="IPR019760">
    <property type="entry name" value="DNA-dir_DNA_pol_A_CS"/>
</dbReference>
<dbReference type="Pfam" id="PF00476">
    <property type="entry name" value="DNA_pol_A"/>
    <property type="match status" value="1"/>
</dbReference>
<reference evidence="13" key="1">
    <citation type="submission" date="2016-04" db="UniProtKB">
        <authorList>
            <consortium name="WormBaseParasite"/>
        </authorList>
    </citation>
    <scope>IDENTIFICATION</scope>
</reference>
<accession>A0A0R3SR22</accession>
<evidence type="ECO:0000256" key="7">
    <source>
        <dbReference type="ARBA" id="ARBA00049244"/>
    </source>
</evidence>
<dbReference type="EC" id="2.7.7.7" evidence="1"/>
<dbReference type="InterPro" id="IPR027417">
    <property type="entry name" value="P-loop_NTPase"/>
</dbReference>
<dbReference type="InterPro" id="IPR011545">
    <property type="entry name" value="DEAD/DEAH_box_helicase_dom"/>
</dbReference>
<dbReference type="OrthoDB" id="2320933at2759"/>
<dbReference type="InterPro" id="IPR001098">
    <property type="entry name" value="DNA-dir_DNA_pol_A_palm_dom"/>
</dbReference>
<dbReference type="SMART" id="SM00482">
    <property type="entry name" value="POLAc"/>
    <property type="match status" value="1"/>
</dbReference>
<evidence type="ECO:0000313" key="12">
    <source>
        <dbReference type="Proteomes" id="UP000274504"/>
    </source>
</evidence>
<dbReference type="PROSITE" id="PS51192">
    <property type="entry name" value="HELICASE_ATP_BIND_1"/>
    <property type="match status" value="1"/>
</dbReference>
<sequence length="1925" mass="213411">MNIRAGVDFELTDENVYLPKPVFDKYAEIGITSVFPWQIECLKLPGVLGNGVQNLIYCAPTSAGKTLVAELITLKRILTSNKKAIIILPYVAVSREKMISLQRIFEGLGVRVGGFMGGSSPAGGLASVRVAVCTIEKANNLINRLIEEERLSDLGIVVVDEMHLVSDPHRGYLLELLLTKLLLFGRLQNKNLSKSNLSCQSFEDVKIQIVGMSASLSTISVIGSWLQAAVFTTDFRPIPLTELIYTKDSVYRIIPGQGDVHECIEAVNPTEFGLFKTSREGLPAMDNDDGVSELCFDTLLSGFAALVFCSTKQWCEQLAESMARQIYCLAEPYLKPQSEWPPSESNSPGRILRSHLDELGLCQCLQQLERCPAGLDPVLSRCIRFGVAFHHAGLTIEERDILELAFRKGILRLLIATSTLSSGVNLPARRVIIRSLFFHGQIIDYLNYKQMVGRAGRKGIDTCGEAVLLCKPRDLPKVRQLLASGTPRVSSCLLTRSGTPEASLRRALLEVIANGIVETISDAKIYLNSTLLAAVIRADSESTQTFRRSQRRSSGTSSLTETDSLLSVCLDVLLEAGLIMRLEDDEEALRPTQLGRAVLASALGPLDGLTVFAELSRARRSVALDTDLHLIYLVTPIYVNLDSSVDWFRYLEIFQSLSPPEKRVAELVGVEERGLMRCLAGKQVASKNNKESASLNQLRRFYLSLALHRLICEEKLAQVAERFAINRGLLQSMVTVFCNRLGWIHMERLLSGFQMRLYFGVSNELLDLIRLSPLLNNSRARALYQAGFTSVAVVARAKPKEIERVLQKANPFTGAKEEKDERMARSIILPDGSAISEIDLAPLLTFMANQVLRDDLTSNYGVELSQNISTPGTPTTKRRKLSPSVRSDRKSNQTSSAVKNPRRDKLQFSFNSAAASPVLYGGKSNRKRDYRKLTSPPVVKRSLSLSVNSSKLSTPNHKQFSDSLNPIQSNITTSPVEDIQEAFSEDIFANTQFDTPLSFKINEYEGNKSTPSSNKDAKTSSDESGELVNVSSNSLANSLGEVGLDKFHSSSNKETKTVTTDKGEEVVNSSSNSLIWSFMSEEPMLMNDTMTFSMMERLAQDATTEKSITPRNTSSEDVFSSQTRSSTSFNESRNEESARFSISSALETSLDVSIRKPIFSLVDVTKTPKLWSVFQREFESFLCSKSDSRSHQLAIQPHWQVFGERDTCNRVLPSKGVFVWHDGCAGSSCYGGGNSGVCLQLKGLTISSTDLQPQHTVFWLPLQTGNINVLKGIRSFLSHRGLKIIVWDLKWWIRVCNELLNVDTETVEGFYDPGIQGWMENPDSGRSRLVDVLPDASRVIGALFSMGYYLDPPTQLSDWNRLQLVSMPSTSNFAQETPYSLDVLNTAAQCYLLSLAPLQPAISLALKLELSTVALLGHAERHGFALDFNILSTCQTEMENVCNDLSRLAQTLVGCSFELESPREVANILYNRLHLPVYSSLAAEIAASKRAKKSRLGFGLPIRPRQLPTNNETLSQLVHMHPLPAIIMEWRRIRGILEKSFGGIVNACQTAVDRHAISNKGRGKDVRIGCVYKTFTATGRVVSSLPNLQAVPKEVSFYWSTLKNRPSPPFTNSQKSSLNGLDQSLKWPSSIAETLDAFTQKEDLVRMTIRPRSAFKAPEGYVLVSADFCHLELRILAHLSQDTVLLSMLQITSEDAFKLLAARWLKRSDPNSITSEERQQAKQLCYAVIYGMGPASLAAQNNITLPEAQKLIDTFMTSFCGVAQFIRQTILSAHEQASVRTMSGRVRLLNYLKPSSKDDQSSSKCPSPWKAEKILVKNSPRTASLAKVERQAVNSIIQGSAADITKLAMERVYSALKKEKDITAHLVLHLHDELIYSVTPDTKAPKFCDILRREMSSVNSNFGMSVPLPVKVKSGPNWSDLREMD</sequence>
<reference evidence="11 12" key="2">
    <citation type="submission" date="2018-11" db="EMBL/GenBank/DDBJ databases">
        <authorList>
            <consortium name="Pathogen Informatics"/>
        </authorList>
    </citation>
    <scope>NUCLEOTIDE SEQUENCE [LARGE SCALE GENOMIC DNA]</scope>
</reference>
<evidence type="ECO:0000256" key="6">
    <source>
        <dbReference type="ARBA" id="ARBA00022932"/>
    </source>
</evidence>
<feature type="domain" description="Helicase C-terminal" evidence="10">
    <location>
        <begin position="295"/>
        <end position="528"/>
    </location>
</feature>
<dbReference type="InterPro" id="IPR043502">
    <property type="entry name" value="DNA/RNA_pol_sf"/>
</dbReference>
<dbReference type="EMBL" id="UYSG01010949">
    <property type="protein sequence ID" value="VDL59894.1"/>
    <property type="molecule type" value="Genomic_DNA"/>
</dbReference>
<evidence type="ECO:0000313" key="13">
    <source>
        <dbReference type="WBParaSite" id="HDID_0000757801-mRNA-1"/>
    </source>
</evidence>
<dbReference type="PANTHER" id="PTHR10133:SF62">
    <property type="entry name" value="DNA POLYMERASE THETA"/>
    <property type="match status" value="1"/>
</dbReference>
<keyword evidence="4" id="KW-0547">Nucleotide-binding</keyword>
<dbReference type="Proteomes" id="UP000274504">
    <property type="component" value="Unassembled WGS sequence"/>
</dbReference>
<keyword evidence="2" id="KW-0808">Transferase</keyword>